<keyword evidence="1 8" id="KW-0723">Serine/threonine-protein kinase</keyword>
<evidence type="ECO:0000256" key="9">
    <source>
        <dbReference type="SAM" id="MobiDB-lite"/>
    </source>
</evidence>
<name>A0A139AEF5_GONPJ</name>
<dbReference type="CDD" id="cd14099">
    <property type="entry name" value="STKc_PLK"/>
    <property type="match status" value="1"/>
</dbReference>
<evidence type="ECO:0000256" key="2">
    <source>
        <dbReference type="ARBA" id="ARBA00022679"/>
    </source>
</evidence>
<dbReference type="GO" id="GO:1990023">
    <property type="term" value="C:mitotic spindle midzone"/>
    <property type="evidence" value="ECO:0007669"/>
    <property type="project" value="EnsemblFungi"/>
</dbReference>
<dbReference type="InterPro" id="IPR033695">
    <property type="entry name" value="POLO_box_2"/>
</dbReference>
<dbReference type="OrthoDB" id="408964at2759"/>
<accession>A0A139AEF5</accession>
<evidence type="ECO:0000256" key="3">
    <source>
        <dbReference type="ARBA" id="ARBA00022737"/>
    </source>
</evidence>
<feature type="compositionally biased region" description="Polar residues" evidence="9">
    <location>
        <begin position="398"/>
        <end position="410"/>
    </location>
</feature>
<keyword evidence="5 8" id="KW-0418">Kinase</keyword>
<dbReference type="CDD" id="cd13117">
    <property type="entry name" value="POLO_box_2"/>
    <property type="match status" value="1"/>
</dbReference>
<dbReference type="GO" id="GO:0090619">
    <property type="term" value="C:meiotic spindle pole"/>
    <property type="evidence" value="ECO:0007669"/>
    <property type="project" value="EnsemblFungi"/>
</dbReference>
<dbReference type="GO" id="GO:0051455">
    <property type="term" value="P:spindle attachment to meiosis I kinetochore"/>
    <property type="evidence" value="ECO:0007669"/>
    <property type="project" value="EnsemblFungi"/>
</dbReference>
<dbReference type="GO" id="GO:1990395">
    <property type="term" value="P:meiotic spindle pole body organization"/>
    <property type="evidence" value="ECO:0007669"/>
    <property type="project" value="EnsemblFungi"/>
</dbReference>
<keyword evidence="13" id="KW-1185">Reference proteome</keyword>
<gene>
    <name evidence="12" type="ORF">M427DRAFT_135349</name>
</gene>
<reference evidence="12 13" key="1">
    <citation type="journal article" date="2015" name="Genome Biol. Evol.">
        <title>Phylogenomic analyses indicate that early fungi evolved digesting cell walls of algal ancestors of land plants.</title>
        <authorList>
            <person name="Chang Y."/>
            <person name="Wang S."/>
            <person name="Sekimoto S."/>
            <person name="Aerts A.L."/>
            <person name="Choi C."/>
            <person name="Clum A."/>
            <person name="LaButti K.M."/>
            <person name="Lindquist E.A."/>
            <person name="Yee Ngan C."/>
            <person name="Ohm R.A."/>
            <person name="Salamov A.A."/>
            <person name="Grigoriev I.V."/>
            <person name="Spatafora J.W."/>
            <person name="Berbee M.L."/>
        </authorList>
    </citation>
    <scope>NUCLEOTIDE SEQUENCE [LARGE SCALE GENOMIC DNA]</scope>
    <source>
        <strain evidence="12 13">JEL478</strain>
    </source>
</reference>
<dbReference type="GO" id="GO:0004674">
    <property type="term" value="F:protein serine/threonine kinase activity"/>
    <property type="evidence" value="ECO:0007669"/>
    <property type="project" value="UniProtKB-KW"/>
</dbReference>
<dbReference type="GO" id="GO:0035556">
    <property type="term" value="P:intracellular signal transduction"/>
    <property type="evidence" value="ECO:0007669"/>
    <property type="project" value="EnsemblFungi"/>
</dbReference>
<dbReference type="GO" id="GO:0005524">
    <property type="term" value="F:ATP binding"/>
    <property type="evidence" value="ECO:0007669"/>
    <property type="project" value="UniProtKB-UniRule"/>
</dbReference>
<dbReference type="SUPFAM" id="SSF82615">
    <property type="entry name" value="Polo-box domain"/>
    <property type="match status" value="2"/>
</dbReference>
<dbReference type="PROSITE" id="PS50078">
    <property type="entry name" value="POLO_BOX"/>
    <property type="match status" value="2"/>
</dbReference>
<feature type="binding site" evidence="7">
    <location>
        <position position="70"/>
    </location>
    <ligand>
        <name>ATP</name>
        <dbReference type="ChEBI" id="CHEBI:30616"/>
    </ligand>
</feature>
<evidence type="ECO:0000256" key="7">
    <source>
        <dbReference type="PROSITE-ProRule" id="PRU10141"/>
    </source>
</evidence>
<dbReference type="GO" id="GO:0140602">
    <property type="term" value="C:nucleolar peripheral inclusion body"/>
    <property type="evidence" value="ECO:0007669"/>
    <property type="project" value="EnsemblFungi"/>
</dbReference>
<evidence type="ECO:0000256" key="4">
    <source>
        <dbReference type="ARBA" id="ARBA00022741"/>
    </source>
</evidence>
<dbReference type="InterPro" id="IPR011009">
    <property type="entry name" value="Kinase-like_dom_sf"/>
</dbReference>
<dbReference type="GO" id="GO:0045944">
    <property type="term" value="P:positive regulation of transcription by RNA polymerase II"/>
    <property type="evidence" value="ECO:0007669"/>
    <property type="project" value="EnsemblFungi"/>
</dbReference>
<evidence type="ECO:0000256" key="8">
    <source>
        <dbReference type="RuleBase" id="RU361162"/>
    </source>
</evidence>
<dbReference type="InterPro" id="IPR017441">
    <property type="entry name" value="Protein_kinase_ATP_BS"/>
</dbReference>
<dbReference type="GO" id="GO:0140281">
    <property type="term" value="P:positive regulation of mitotic division septum assembly"/>
    <property type="evidence" value="ECO:0007669"/>
    <property type="project" value="EnsemblFungi"/>
</dbReference>
<keyword evidence="2 8" id="KW-0808">Transferase</keyword>
<comment type="similarity">
    <text evidence="8">Belongs to the protein kinase superfamily. Ser/Thr protein kinase family. CDC5/Polo subfamily.</text>
</comment>
<proteinExistence type="inferred from homology"/>
<dbReference type="GO" id="GO:0045793">
    <property type="term" value="P:positive regulation of cell size"/>
    <property type="evidence" value="ECO:0007669"/>
    <property type="project" value="EnsemblFungi"/>
</dbReference>
<feature type="domain" description="POLO box" evidence="11">
    <location>
        <begin position="623"/>
        <end position="710"/>
    </location>
</feature>
<evidence type="ECO:0000259" key="11">
    <source>
        <dbReference type="PROSITE" id="PS50078"/>
    </source>
</evidence>
<dbReference type="EMBL" id="KQ965764">
    <property type="protein sequence ID" value="KXS15147.1"/>
    <property type="molecule type" value="Genomic_DNA"/>
</dbReference>
<dbReference type="Pfam" id="PF00659">
    <property type="entry name" value="POLO_box"/>
    <property type="match status" value="2"/>
</dbReference>
<dbReference type="GO" id="GO:0000776">
    <property type="term" value="C:kinetochore"/>
    <property type="evidence" value="ECO:0007669"/>
    <property type="project" value="EnsemblFungi"/>
</dbReference>
<dbReference type="InterPro" id="IPR000959">
    <property type="entry name" value="POLO_box_dom"/>
</dbReference>
<dbReference type="OMA" id="NMPESDH"/>
<dbReference type="Pfam" id="PF00069">
    <property type="entry name" value="Pkinase"/>
    <property type="match status" value="1"/>
</dbReference>
<evidence type="ECO:0000259" key="10">
    <source>
        <dbReference type="PROSITE" id="PS50011"/>
    </source>
</evidence>
<feature type="domain" description="Protein kinase" evidence="10">
    <location>
        <begin position="38"/>
        <end position="295"/>
    </location>
</feature>
<dbReference type="SUPFAM" id="SSF56112">
    <property type="entry name" value="Protein kinase-like (PK-like)"/>
    <property type="match status" value="1"/>
</dbReference>
<dbReference type="Gene3D" id="1.10.510.10">
    <property type="entry name" value="Transferase(Phosphotransferase) domain 1"/>
    <property type="match status" value="1"/>
</dbReference>
<feature type="region of interest" description="Disordered" evidence="9">
    <location>
        <begin position="331"/>
        <end position="483"/>
    </location>
</feature>
<dbReference type="GO" id="GO:0005737">
    <property type="term" value="C:cytoplasm"/>
    <property type="evidence" value="ECO:0007669"/>
    <property type="project" value="TreeGrafter"/>
</dbReference>
<keyword evidence="6 7" id="KW-0067">ATP-binding</keyword>
<dbReference type="Gene3D" id="3.30.1120.30">
    <property type="entry name" value="POLO box domain"/>
    <property type="match status" value="2"/>
</dbReference>
<dbReference type="GO" id="GO:0140429">
    <property type="term" value="P:positive regulation of mitotic sister chromatid biorientation"/>
    <property type="evidence" value="ECO:0007669"/>
    <property type="project" value="EnsemblFungi"/>
</dbReference>
<evidence type="ECO:0000256" key="1">
    <source>
        <dbReference type="ARBA" id="ARBA00022527"/>
    </source>
</evidence>
<dbReference type="PROSITE" id="PS00108">
    <property type="entry name" value="PROTEIN_KINASE_ST"/>
    <property type="match status" value="1"/>
</dbReference>
<dbReference type="PANTHER" id="PTHR24345:SF0">
    <property type="entry name" value="CELL CYCLE SERINE_THREONINE-PROTEIN KINASE CDC5_MSD2"/>
    <property type="match status" value="1"/>
</dbReference>
<comment type="catalytic activity">
    <reaction evidence="8">
        <text>L-threonyl-[protein] + ATP = O-phospho-L-threonyl-[protein] + ADP + H(+)</text>
        <dbReference type="Rhea" id="RHEA:46608"/>
        <dbReference type="Rhea" id="RHEA-COMP:11060"/>
        <dbReference type="Rhea" id="RHEA-COMP:11605"/>
        <dbReference type="ChEBI" id="CHEBI:15378"/>
        <dbReference type="ChEBI" id="CHEBI:30013"/>
        <dbReference type="ChEBI" id="CHEBI:30616"/>
        <dbReference type="ChEBI" id="CHEBI:61977"/>
        <dbReference type="ChEBI" id="CHEBI:456216"/>
        <dbReference type="EC" id="2.7.11.21"/>
    </reaction>
</comment>
<evidence type="ECO:0000313" key="13">
    <source>
        <dbReference type="Proteomes" id="UP000070544"/>
    </source>
</evidence>
<dbReference type="GO" id="GO:0044732">
    <property type="term" value="C:mitotic spindle pole body"/>
    <property type="evidence" value="ECO:0007669"/>
    <property type="project" value="EnsemblFungi"/>
</dbReference>
<dbReference type="STRING" id="1344416.A0A139AEF5"/>
<keyword evidence="4 7" id="KW-0547">Nucleotide-binding</keyword>
<dbReference type="FunFam" id="3.30.200.20:FF:000091">
    <property type="entry name" value="Serine/threonine-protein kinase PLK"/>
    <property type="match status" value="1"/>
</dbReference>
<protein>
    <recommendedName>
        <fullName evidence="8">Serine/threonine-protein kinase</fullName>
        <ecNumber evidence="8">2.7.11.21</ecNumber>
    </recommendedName>
</protein>
<organism evidence="12 13">
    <name type="scientific">Gonapodya prolifera (strain JEL478)</name>
    <name type="common">Monoblepharis prolifera</name>
    <dbReference type="NCBI Taxonomy" id="1344416"/>
    <lineage>
        <taxon>Eukaryota</taxon>
        <taxon>Fungi</taxon>
        <taxon>Fungi incertae sedis</taxon>
        <taxon>Chytridiomycota</taxon>
        <taxon>Chytridiomycota incertae sedis</taxon>
        <taxon>Monoblepharidomycetes</taxon>
        <taxon>Monoblepharidales</taxon>
        <taxon>Gonapodyaceae</taxon>
        <taxon>Gonapodya</taxon>
    </lineage>
</organism>
<dbReference type="GO" id="GO:0046827">
    <property type="term" value="P:positive regulation of protein export from nucleus"/>
    <property type="evidence" value="ECO:0007669"/>
    <property type="project" value="EnsemblFungi"/>
</dbReference>
<feature type="region of interest" description="Disordered" evidence="9">
    <location>
        <begin position="1"/>
        <end position="22"/>
    </location>
</feature>
<evidence type="ECO:0000256" key="5">
    <source>
        <dbReference type="ARBA" id="ARBA00022777"/>
    </source>
</evidence>
<dbReference type="GO" id="GO:0045842">
    <property type="term" value="P:positive regulation of mitotic metaphase/anaphase transition"/>
    <property type="evidence" value="ECO:0007669"/>
    <property type="project" value="EnsemblFungi"/>
</dbReference>
<dbReference type="SMART" id="SM00220">
    <property type="entry name" value="S_TKc"/>
    <property type="match status" value="1"/>
</dbReference>
<evidence type="ECO:0000256" key="6">
    <source>
        <dbReference type="ARBA" id="ARBA00022840"/>
    </source>
</evidence>
<keyword evidence="3" id="KW-0677">Repeat</keyword>
<feature type="compositionally biased region" description="Pro residues" evidence="9">
    <location>
        <begin position="453"/>
        <end position="469"/>
    </location>
</feature>
<dbReference type="Proteomes" id="UP000070544">
    <property type="component" value="Unassembled WGS sequence"/>
</dbReference>
<evidence type="ECO:0000313" key="12">
    <source>
        <dbReference type="EMBL" id="KXS15147.1"/>
    </source>
</evidence>
<dbReference type="EC" id="2.7.11.21" evidence="8"/>
<dbReference type="PROSITE" id="PS50011">
    <property type="entry name" value="PROTEIN_KINASE_DOM"/>
    <property type="match status" value="1"/>
</dbReference>
<dbReference type="InterPro" id="IPR036947">
    <property type="entry name" value="POLO_box_dom_sf"/>
</dbReference>
<dbReference type="GO" id="GO:0031619">
    <property type="term" value="P:homologous chromosome orientation in meiotic metaphase I"/>
    <property type="evidence" value="ECO:0007669"/>
    <property type="project" value="EnsemblFungi"/>
</dbReference>
<feature type="compositionally biased region" description="Basic and acidic residues" evidence="9">
    <location>
        <begin position="350"/>
        <end position="374"/>
    </location>
</feature>
<sequence>MAGAIAQMESEKVPPKPPRQAFSIPPAIIRNRKTGAAYITGGLLGEGGFARCYEVADSGRRRFAAKVVAKASLKTQKQRQKLHGEIAIHRALSHRNIVRFYEAFEDDENIYMIVELCENKTFVDLLKQRRRLTEPETRLYMVQLLTAVRYMHLNRVIHRDLKLGNLFLSKDMQLKIGDFGLAAVIKHDGERKKTICGTPNYIAPEVLFDQQNGHSYEVDIWSLGVIMYTFLIGRPPFQTKDKDVKAIYKKIRDNVYEFPSNAPISLAAENLISNLLHTRPECRPNIDDILNDPFFTTPPVLKSIPVSCLNNSPETSFANSELRNAHQPTTLQTAATGRAPLSLMNGPNKETPRRPISEKEKLEKEPKATEERSYSPRSQQLLPPSSSTLTRTSRAVNPASTVPSHTSTRTPPVLGQVASTTPTRVLGRTRSDTAAAHQNTTPRSPAQMIKTPLPRPASPDPVPPPPPVPSYRSRQSDELKPSQSTLDVICENLTTAIEHYTEGVIDINEECAVPKVFVSKWIDVSHKYGLGYQLTNGCVGVYFNDDSSLLVSPNNTHLEYLYYSKTSGRPEMNRWRGRMDDSPDALQKKVTLLQQFREYMKEHLSKHTPSYCYTEKQSFNMEFLTNHVRSKHAVLFRLSNRIVQVSFFDHTKVILSEEGRVMTFIGRDRQPICRRVEWFMHSGNADAIDRLAYARDVLEGLRKPQLDVEQHV</sequence>
<dbReference type="GO" id="GO:0010971">
    <property type="term" value="P:positive regulation of G2/M transition of mitotic cell cycle"/>
    <property type="evidence" value="ECO:0007669"/>
    <property type="project" value="EnsemblFungi"/>
</dbReference>
<dbReference type="AlphaFoldDB" id="A0A139AEF5"/>
<dbReference type="InterPro" id="IPR033701">
    <property type="entry name" value="POLO_box_1"/>
</dbReference>
<dbReference type="Gene3D" id="3.30.200.20">
    <property type="entry name" value="Phosphorylase Kinase, domain 1"/>
    <property type="match status" value="1"/>
</dbReference>
<dbReference type="FunFam" id="1.10.510.10:FF:000571">
    <property type="entry name" value="Maternal embryonic leucine zipper kinase"/>
    <property type="match status" value="1"/>
</dbReference>
<dbReference type="PROSITE" id="PS00107">
    <property type="entry name" value="PROTEIN_KINASE_ATP"/>
    <property type="match status" value="1"/>
</dbReference>
<dbReference type="GO" id="GO:0031031">
    <property type="term" value="P:positive regulation of septation initiation signaling"/>
    <property type="evidence" value="ECO:0007669"/>
    <property type="project" value="EnsemblFungi"/>
</dbReference>
<dbReference type="InterPro" id="IPR008271">
    <property type="entry name" value="Ser/Thr_kinase_AS"/>
</dbReference>
<dbReference type="PANTHER" id="PTHR24345">
    <property type="entry name" value="SERINE/THREONINE-PROTEIN KINASE PLK"/>
    <property type="match status" value="1"/>
</dbReference>
<dbReference type="GO" id="GO:1990571">
    <property type="term" value="P:meiotic centromere clustering"/>
    <property type="evidence" value="ECO:0007669"/>
    <property type="project" value="EnsemblFungi"/>
</dbReference>
<dbReference type="CDD" id="cd13118">
    <property type="entry name" value="POLO_box_1"/>
    <property type="match status" value="1"/>
</dbReference>
<dbReference type="InterPro" id="IPR000719">
    <property type="entry name" value="Prot_kinase_dom"/>
</dbReference>
<dbReference type="GO" id="GO:1990813">
    <property type="term" value="P:meiotic centromeric cohesion protection in anaphase I"/>
    <property type="evidence" value="ECO:0007669"/>
    <property type="project" value="EnsemblFungi"/>
</dbReference>
<dbReference type="GO" id="GO:0035974">
    <property type="term" value="C:meiotic spindle pole body"/>
    <property type="evidence" value="ECO:0007669"/>
    <property type="project" value="EnsemblFungi"/>
</dbReference>
<feature type="domain" description="POLO box" evidence="11">
    <location>
        <begin position="517"/>
        <end position="602"/>
    </location>
</feature>
<dbReference type="GO" id="GO:0007052">
    <property type="term" value="P:mitotic spindle organization"/>
    <property type="evidence" value="ECO:0007669"/>
    <property type="project" value="TreeGrafter"/>
</dbReference>
<feature type="compositionally biased region" description="Low complexity" evidence="9">
    <location>
        <begin position="375"/>
        <end position="394"/>
    </location>
</feature>